<feature type="domain" description="Carboxymuconolactone decarboxylase-like" evidence="1">
    <location>
        <begin position="45"/>
        <end position="125"/>
    </location>
</feature>
<organism evidence="2 3">
    <name type="scientific">Aeromicrobium ginsengisoli</name>
    <dbReference type="NCBI Taxonomy" id="363867"/>
    <lineage>
        <taxon>Bacteria</taxon>
        <taxon>Bacillati</taxon>
        <taxon>Actinomycetota</taxon>
        <taxon>Actinomycetes</taxon>
        <taxon>Propionibacteriales</taxon>
        <taxon>Nocardioidaceae</taxon>
        <taxon>Aeromicrobium</taxon>
    </lineage>
</organism>
<accession>A0A5M4FJ21</accession>
<sequence>MDHPRIAPGGLKELGLVNYGVSAVAGRVIGGRKPNIFTTLGRQRKLFRGWLYYSGKLMPGGRLPRRESELVILRIATIRECEYERRHHVRIGRKAGVTPAQIDHLADETWPGWTERERAFFAAVDQFVDDKYIDDATWTALSRHLSEPELIEFLLLCGQYDSLATVLLTLKVQPED</sequence>
<dbReference type="GO" id="GO:0051920">
    <property type="term" value="F:peroxiredoxin activity"/>
    <property type="evidence" value="ECO:0007669"/>
    <property type="project" value="InterPro"/>
</dbReference>
<evidence type="ECO:0000313" key="3">
    <source>
        <dbReference type="Proteomes" id="UP000380867"/>
    </source>
</evidence>
<dbReference type="PANTHER" id="PTHR34846:SF5">
    <property type="entry name" value="CARBOXYMUCONOLACTONE DECARBOXYLASE-LIKE DOMAIN-CONTAINING PROTEIN"/>
    <property type="match status" value="1"/>
</dbReference>
<protein>
    <submittedName>
        <fullName evidence="2">Carboxymuconolactone decarboxylase family protein</fullName>
    </submittedName>
</protein>
<dbReference type="PANTHER" id="PTHR34846">
    <property type="entry name" value="4-CARBOXYMUCONOLACTONE DECARBOXYLASE FAMILY PROTEIN (AFU_ORTHOLOGUE AFUA_6G11590)"/>
    <property type="match status" value="1"/>
</dbReference>
<dbReference type="EMBL" id="SDPQ02000001">
    <property type="protein sequence ID" value="KAA1399753.1"/>
    <property type="molecule type" value="Genomic_DNA"/>
</dbReference>
<reference evidence="2" key="1">
    <citation type="submission" date="2019-09" db="EMBL/GenBank/DDBJ databases">
        <authorList>
            <person name="Li J."/>
        </authorList>
    </citation>
    <scope>NUCLEOTIDE SEQUENCE [LARGE SCALE GENOMIC DNA]</scope>
    <source>
        <strain evidence="2">JCM 14732</strain>
    </source>
</reference>
<gene>
    <name evidence="2" type="ORF">ESP70_003050</name>
</gene>
<keyword evidence="3" id="KW-1185">Reference proteome</keyword>
<dbReference type="Proteomes" id="UP000380867">
    <property type="component" value="Unassembled WGS sequence"/>
</dbReference>
<dbReference type="OrthoDB" id="4704294at2"/>
<name>A0A5M4FJ21_9ACTN</name>
<dbReference type="Pfam" id="PF02627">
    <property type="entry name" value="CMD"/>
    <property type="match status" value="1"/>
</dbReference>
<proteinExistence type="predicted"/>
<dbReference type="Gene3D" id="1.20.1290.10">
    <property type="entry name" value="AhpD-like"/>
    <property type="match status" value="1"/>
</dbReference>
<dbReference type="RefSeq" id="WP_149687884.1">
    <property type="nucleotide sequence ID" value="NZ_SDPQ02000001.1"/>
</dbReference>
<dbReference type="InterPro" id="IPR029032">
    <property type="entry name" value="AhpD-like"/>
</dbReference>
<dbReference type="AlphaFoldDB" id="A0A5M4FJ21"/>
<dbReference type="InterPro" id="IPR003779">
    <property type="entry name" value="CMD-like"/>
</dbReference>
<evidence type="ECO:0000313" key="2">
    <source>
        <dbReference type="EMBL" id="KAA1399753.1"/>
    </source>
</evidence>
<evidence type="ECO:0000259" key="1">
    <source>
        <dbReference type="Pfam" id="PF02627"/>
    </source>
</evidence>
<comment type="caution">
    <text evidence="2">The sequence shown here is derived from an EMBL/GenBank/DDBJ whole genome shotgun (WGS) entry which is preliminary data.</text>
</comment>
<dbReference type="SUPFAM" id="SSF69118">
    <property type="entry name" value="AhpD-like"/>
    <property type="match status" value="1"/>
</dbReference>